<dbReference type="EMBL" id="MU853232">
    <property type="protein sequence ID" value="KAK4121970.1"/>
    <property type="molecule type" value="Genomic_DNA"/>
</dbReference>
<dbReference type="PANTHER" id="PTHR24301">
    <property type="entry name" value="THROMBOXANE-A SYNTHASE"/>
    <property type="match status" value="1"/>
</dbReference>
<dbReference type="Proteomes" id="UP001302602">
    <property type="component" value="Unassembled WGS sequence"/>
</dbReference>
<dbReference type="Pfam" id="PF00067">
    <property type="entry name" value="p450"/>
    <property type="match status" value="1"/>
</dbReference>
<dbReference type="Gene3D" id="1.10.630.10">
    <property type="entry name" value="Cytochrome P450"/>
    <property type="match status" value="1"/>
</dbReference>
<reference evidence="1" key="2">
    <citation type="submission" date="2023-05" db="EMBL/GenBank/DDBJ databases">
        <authorList>
            <consortium name="Lawrence Berkeley National Laboratory"/>
            <person name="Steindorff A."/>
            <person name="Hensen N."/>
            <person name="Bonometti L."/>
            <person name="Westerberg I."/>
            <person name="Brannstrom I.O."/>
            <person name="Guillou S."/>
            <person name="Cros-Aarteil S."/>
            <person name="Calhoun S."/>
            <person name="Haridas S."/>
            <person name="Kuo A."/>
            <person name="Mondo S."/>
            <person name="Pangilinan J."/>
            <person name="Riley R."/>
            <person name="Labutti K."/>
            <person name="Andreopoulos B."/>
            <person name="Lipzen A."/>
            <person name="Chen C."/>
            <person name="Yanf M."/>
            <person name="Daum C."/>
            <person name="Ng V."/>
            <person name="Clum A."/>
            <person name="Ohm R."/>
            <person name="Martin F."/>
            <person name="Silar P."/>
            <person name="Natvig D."/>
            <person name="Lalanne C."/>
            <person name="Gautier V."/>
            <person name="Ament-Velasquez S.L."/>
            <person name="Kruys A."/>
            <person name="Hutchinson M.I."/>
            <person name="Powell A.J."/>
            <person name="Barry K."/>
            <person name="Miller A.N."/>
            <person name="Grigoriev I.V."/>
            <person name="Debuchy R."/>
            <person name="Gladieux P."/>
            <person name="Thoren M.H."/>
            <person name="Johannesson H."/>
        </authorList>
    </citation>
    <scope>NUCLEOTIDE SEQUENCE</scope>
    <source>
        <strain evidence="1">CBS 731.68</strain>
    </source>
</reference>
<dbReference type="GO" id="GO:0020037">
    <property type="term" value="F:heme binding"/>
    <property type="evidence" value="ECO:0007669"/>
    <property type="project" value="InterPro"/>
</dbReference>
<accession>A0AAN6Z1D4</accession>
<dbReference type="InterPro" id="IPR036396">
    <property type="entry name" value="Cyt_P450_sf"/>
</dbReference>
<gene>
    <name evidence="1" type="ORF">N657DRAFT_647487</name>
</gene>
<evidence type="ECO:0000313" key="2">
    <source>
        <dbReference type="Proteomes" id="UP001302602"/>
    </source>
</evidence>
<protein>
    <submittedName>
        <fullName evidence="1">Cytochrome P450</fullName>
    </submittedName>
</protein>
<name>A0AAN6Z1D4_9PEZI</name>
<dbReference type="GO" id="GO:0005506">
    <property type="term" value="F:iron ion binding"/>
    <property type="evidence" value="ECO:0007669"/>
    <property type="project" value="InterPro"/>
</dbReference>
<dbReference type="PANTHER" id="PTHR24301:SF11">
    <property type="entry name" value="CYTOCHROME P450"/>
    <property type="match status" value="1"/>
</dbReference>
<dbReference type="GO" id="GO:0004497">
    <property type="term" value="F:monooxygenase activity"/>
    <property type="evidence" value="ECO:0007669"/>
    <property type="project" value="InterPro"/>
</dbReference>
<sequence length="445" mass="49004">MDSQQARPMSQASIYDTFRVLRTVVAPTLAKGVIKRRPWIEAMAQHLGLDTDAVQLLQELRKKYGSGPLTLWLPFRTQVVLLDSKDVANVLNGTPIPYGSATKEKKSSLAHFEPNHILVAEPERRAQLRPVHEQALATSERVHPSADHFQRVINEEIGFLFPSADNETTLDWPTFSAGWFRIVRRVILGDAARSDDEVTNLLDDIRYRANWGFMAPANDTKLDAVQSQLSKYIQSAEPNSLVSRLPRDPSSKSPDLESQITHWLFAFDAVGIATFRALALLASHPDAQSKVAGEASINSKSAARPYARAVFLESVRLWPTTPAILRELNEDATLGGQQLAKGTGVVIFAPFFHRDTEKLEFADALAPEQWLGKEGEVDMVRALVPFSAGPAICPAHRLVPMLAGLVMGEVVGKANVGLVAPDLESGKLLPGTLDHSSIQLRLERH</sequence>
<dbReference type="AlphaFoldDB" id="A0AAN6Z1D4"/>
<dbReference type="RefSeq" id="XP_062645741.1">
    <property type="nucleotide sequence ID" value="XM_062793325.1"/>
</dbReference>
<dbReference type="SUPFAM" id="SSF48264">
    <property type="entry name" value="Cytochrome P450"/>
    <property type="match status" value="1"/>
</dbReference>
<organism evidence="1 2">
    <name type="scientific">Parathielavia appendiculata</name>
    <dbReference type="NCBI Taxonomy" id="2587402"/>
    <lineage>
        <taxon>Eukaryota</taxon>
        <taxon>Fungi</taxon>
        <taxon>Dikarya</taxon>
        <taxon>Ascomycota</taxon>
        <taxon>Pezizomycotina</taxon>
        <taxon>Sordariomycetes</taxon>
        <taxon>Sordariomycetidae</taxon>
        <taxon>Sordariales</taxon>
        <taxon>Chaetomiaceae</taxon>
        <taxon>Parathielavia</taxon>
    </lineage>
</organism>
<evidence type="ECO:0000313" key="1">
    <source>
        <dbReference type="EMBL" id="KAK4121970.1"/>
    </source>
</evidence>
<comment type="caution">
    <text evidence="1">The sequence shown here is derived from an EMBL/GenBank/DDBJ whole genome shotgun (WGS) entry which is preliminary data.</text>
</comment>
<dbReference type="GeneID" id="87830094"/>
<proteinExistence type="predicted"/>
<dbReference type="InterPro" id="IPR001128">
    <property type="entry name" value="Cyt_P450"/>
</dbReference>
<reference evidence="1" key="1">
    <citation type="journal article" date="2023" name="Mol. Phylogenet. Evol.">
        <title>Genome-scale phylogeny and comparative genomics of the fungal order Sordariales.</title>
        <authorList>
            <person name="Hensen N."/>
            <person name="Bonometti L."/>
            <person name="Westerberg I."/>
            <person name="Brannstrom I.O."/>
            <person name="Guillou S."/>
            <person name="Cros-Aarteil S."/>
            <person name="Calhoun S."/>
            <person name="Haridas S."/>
            <person name="Kuo A."/>
            <person name="Mondo S."/>
            <person name="Pangilinan J."/>
            <person name="Riley R."/>
            <person name="LaButti K."/>
            <person name="Andreopoulos B."/>
            <person name="Lipzen A."/>
            <person name="Chen C."/>
            <person name="Yan M."/>
            <person name="Daum C."/>
            <person name="Ng V."/>
            <person name="Clum A."/>
            <person name="Steindorff A."/>
            <person name="Ohm R.A."/>
            <person name="Martin F."/>
            <person name="Silar P."/>
            <person name="Natvig D.O."/>
            <person name="Lalanne C."/>
            <person name="Gautier V."/>
            <person name="Ament-Velasquez S.L."/>
            <person name="Kruys A."/>
            <person name="Hutchinson M.I."/>
            <person name="Powell A.J."/>
            <person name="Barry K."/>
            <person name="Miller A.N."/>
            <person name="Grigoriev I.V."/>
            <person name="Debuchy R."/>
            <person name="Gladieux P."/>
            <person name="Hiltunen Thoren M."/>
            <person name="Johannesson H."/>
        </authorList>
    </citation>
    <scope>NUCLEOTIDE SEQUENCE</scope>
    <source>
        <strain evidence="1">CBS 731.68</strain>
    </source>
</reference>
<keyword evidence="2" id="KW-1185">Reference proteome</keyword>
<dbReference type="GO" id="GO:0016705">
    <property type="term" value="F:oxidoreductase activity, acting on paired donors, with incorporation or reduction of molecular oxygen"/>
    <property type="evidence" value="ECO:0007669"/>
    <property type="project" value="InterPro"/>
</dbReference>